<organism evidence="4 5">
    <name type="scientific">Chryseosolibacter histidini</name>
    <dbReference type="NCBI Taxonomy" id="2782349"/>
    <lineage>
        <taxon>Bacteria</taxon>
        <taxon>Pseudomonadati</taxon>
        <taxon>Bacteroidota</taxon>
        <taxon>Cytophagia</taxon>
        <taxon>Cytophagales</taxon>
        <taxon>Chryseotaleaceae</taxon>
        <taxon>Chryseosolibacter</taxon>
    </lineage>
</organism>
<evidence type="ECO:0000256" key="2">
    <source>
        <dbReference type="ARBA" id="ARBA00023002"/>
    </source>
</evidence>
<keyword evidence="3" id="KW-0812">Transmembrane</keyword>
<dbReference type="GO" id="GO:0016020">
    <property type="term" value="C:membrane"/>
    <property type="evidence" value="ECO:0007669"/>
    <property type="project" value="TreeGrafter"/>
</dbReference>
<dbReference type="PANTHER" id="PTHR44196">
    <property type="entry name" value="DEHYDROGENASE/REDUCTASE SDR FAMILY MEMBER 7B"/>
    <property type="match status" value="1"/>
</dbReference>
<gene>
    <name evidence="4" type="ORF">KK083_10990</name>
</gene>
<dbReference type="NCBIfam" id="NF005489">
    <property type="entry name" value="PRK07102.1"/>
    <property type="match status" value="1"/>
</dbReference>
<keyword evidence="2" id="KW-0560">Oxidoreductase</keyword>
<dbReference type="GO" id="GO:0016491">
    <property type="term" value="F:oxidoreductase activity"/>
    <property type="evidence" value="ECO:0007669"/>
    <property type="project" value="UniProtKB-KW"/>
</dbReference>
<dbReference type="PRINTS" id="PR00081">
    <property type="entry name" value="GDHRDH"/>
</dbReference>
<dbReference type="SUPFAM" id="SSF51735">
    <property type="entry name" value="NAD(P)-binding Rossmann-fold domains"/>
    <property type="match status" value="1"/>
</dbReference>
<keyword evidence="3" id="KW-0472">Membrane</keyword>
<dbReference type="Pfam" id="PF00106">
    <property type="entry name" value="adh_short"/>
    <property type="match status" value="1"/>
</dbReference>
<protein>
    <submittedName>
        <fullName evidence="4">SDR family oxidoreductase</fullName>
    </submittedName>
</protein>
<comment type="similarity">
    <text evidence="1">Belongs to the short-chain dehydrogenases/reductases (SDR) family.</text>
</comment>
<dbReference type="AlphaFoldDB" id="A0AAP2GIW1"/>
<dbReference type="InterPro" id="IPR002347">
    <property type="entry name" value="SDR_fam"/>
</dbReference>
<dbReference type="Proteomes" id="UP001319200">
    <property type="component" value="Unassembled WGS sequence"/>
</dbReference>
<dbReference type="InterPro" id="IPR036291">
    <property type="entry name" value="NAD(P)-bd_dom_sf"/>
</dbReference>
<name>A0AAP2GIW1_9BACT</name>
<feature type="transmembrane region" description="Helical" evidence="3">
    <location>
        <begin position="218"/>
        <end position="235"/>
    </location>
</feature>
<dbReference type="EMBL" id="JAHESF010000009">
    <property type="protein sequence ID" value="MBT1697404.1"/>
    <property type="molecule type" value="Genomic_DNA"/>
</dbReference>
<evidence type="ECO:0000256" key="1">
    <source>
        <dbReference type="ARBA" id="ARBA00006484"/>
    </source>
</evidence>
<dbReference type="PANTHER" id="PTHR44196:SF1">
    <property type="entry name" value="DEHYDROGENASE_REDUCTASE SDR FAMILY MEMBER 7B"/>
    <property type="match status" value="1"/>
</dbReference>
<comment type="caution">
    <text evidence="4">The sequence shown here is derived from an EMBL/GenBank/DDBJ whole genome shotgun (WGS) entry which is preliminary data.</text>
</comment>
<proteinExistence type="inferred from homology"/>
<sequence>MEENVLILGAASDMAVAIARKFASAGYSLTLAARNVEKLEAIAADLKVRYNVAVASVKFDALDFASHEQFYHSLAERPDVVVCVFGLLGDQFEAQQHWKACEEILFTNYVGAVSILNVVANDFERQKRGTIIGISSVAGDRGRQSNYFYGSAKAGFTAYLSGLRNRLYHHGVHVVTVKPGFVKTRMIENIKTPGPITASVKKVADSVFTASKRKRDSIYVLSVWALIMLVIRFIPEAVFKRLKL</sequence>
<accession>A0AAP2GIW1</accession>
<keyword evidence="5" id="KW-1185">Reference proteome</keyword>
<reference evidence="4 5" key="1">
    <citation type="submission" date="2021-05" db="EMBL/GenBank/DDBJ databases">
        <title>A Polyphasic approach of four new species of the genus Ohtaekwangia: Ohtaekwangia histidinii sp. nov., Ohtaekwangia cretensis sp. nov., Ohtaekwangia indiensis sp. nov., Ohtaekwangia reichenbachii sp. nov. from diverse environment.</title>
        <authorList>
            <person name="Octaviana S."/>
        </authorList>
    </citation>
    <scope>NUCLEOTIDE SEQUENCE [LARGE SCALE GENOMIC DNA]</scope>
    <source>
        <strain evidence="4 5">PWU4</strain>
    </source>
</reference>
<dbReference type="RefSeq" id="WP_254163274.1">
    <property type="nucleotide sequence ID" value="NZ_JAHESF010000009.1"/>
</dbReference>
<evidence type="ECO:0000313" key="5">
    <source>
        <dbReference type="Proteomes" id="UP001319200"/>
    </source>
</evidence>
<keyword evidence="3" id="KW-1133">Transmembrane helix</keyword>
<evidence type="ECO:0000256" key="3">
    <source>
        <dbReference type="SAM" id="Phobius"/>
    </source>
</evidence>
<evidence type="ECO:0000313" key="4">
    <source>
        <dbReference type="EMBL" id="MBT1697404.1"/>
    </source>
</evidence>
<dbReference type="Gene3D" id="3.40.50.720">
    <property type="entry name" value="NAD(P)-binding Rossmann-like Domain"/>
    <property type="match status" value="1"/>
</dbReference>